<evidence type="ECO:0000259" key="4">
    <source>
        <dbReference type="PROSITE" id="PS50887"/>
    </source>
</evidence>
<dbReference type="SUPFAM" id="SSF55073">
    <property type="entry name" value="Nucleotide cyclase"/>
    <property type="match status" value="1"/>
</dbReference>
<proteinExistence type="predicted"/>
<dbReference type="GO" id="GO:0006355">
    <property type="term" value="P:regulation of DNA-templated transcription"/>
    <property type="evidence" value="ECO:0007669"/>
    <property type="project" value="InterPro"/>
</dbReference>
<dbReference type="InterPro" id="IPR001633">
    <property type="entry name" value="EAL_dom"/>
</dbReference>
<comment type="caution">
    <text evidence="5">The sequence shown here is derived from an EMBL/GenBank/DDBJ whole genome shotgun (WGS) entry which is preliminary data.</text>
</comment>
<feature type="domain" description="EAL" evidence="3">
    <location>
        <begin position="572"/>
        <end position="829"/>
    </location>
</feature>
<organism evidence="5 6">
    <name type="scientific">Silvibacterium dinghuense</name>
    <dbReference type="NCBI Taxonomy" id="1560006"/>
    <lineage>
        <taxon>Bacteria</taxon>
        <taxon>Pseudomonadati</taxon>
        <taxon>Acidobacteriota</taxon>
        <taxon>Terriglobia</taxon>
        <taxon>Terriglobales</taxon>
        <taxon>Acidobacteriaceae</taxon>
        <taxon>Silvibacterium</taxon>
    </lineage>
</organism>
<dbReference type="SMART" id="SM00267">
    <property type="entry name" value="GGDEF"/>
    <property type="match status" value="1"/>
</dbReference>
<dbReference type="SUPFAM" id="SSF141868">
    <property type="entry name" value="EAL domain-like"/>
    <property type="match status" value="1"/>
</dbReference>
<dbReference type="CDD" id="cd01948">
    <property type="entry name" value="EAL"/>
    <property type="match status" value="1"/>
</dbReference>
<reference evidence="5 6" key="1">
    <citation type="journal article" date="2016" name="Int. J. Syst. Evol. Microbiol.">
        <title>Acidipila dinghuensis sp. nov., an acidobacterium isolated from forest soil.</title>
        <authorList>
            <person name="Jiang Y.W."/>
            <person name="Wang J."/>
            <person name="Chen M.H."/>
            <person name="Lv Y.Y."/>
            <person name="Qiu L.H."/>
        </authorList>
    </citation>
    <scope>NUCLEOTIDE SEQUENCE [LARGE SCALE GENOMIC DNA]</scope>
    <source>
        <strain evidence="5 6">DHOF10</strain>
    </source>
</reference>
<evidence type="ECO:0000259" key="2">
    <source>
        <dbReference type="PROSITE" id="PS50113"/>
    </source>
</evidence>
<evidence type="ECO:0000313" key="5">
    <source>
        <dbReference type="EMBL" id="RXS96673.1"/>
    </source>
</evidence>
<gene>
    <name evidence="5" type="ORF">ESZ00_01630</name>
</gene>
<dbReference type="InterPro" id="IPR001610">
    <property type="entry name" value="PAC"/>
</dbReference>
<accession>A0A4Q1SH66</accession>
<dbReference type="Pfam" id="PF00990">
    <property type="entry name" value="GGDEF"/>
    <property type="match status" value="1"/>
</dbReference>
<dbReference type="SMART" id="SM00086">
    <property type="entry name" value="PAC"/>
    <property type="match status" value="3"/>
</dbReference>
<dbReference type="InterPro" id="IPR013656">
    <property type="entry name" value="PAS_4"/>
</dbReference>
<dbReference type="EMBL" id="SDMK01000001">
    <property type="protein sequence ID" value="RXS96673.1"/>
    <property type="molecule type" value="Genomic_DNA"/>
</dbReference>
<dbReference type="InterPro" id="IPR029787">
    <property type="entry name" value="Nucleotide_cyclase"/>
</dbReference>
<dbReference type="PROSITE" id="PS50112">
    <property type="entry name" value="PAS"/>
    <property type="match status" value="2"/>
</dbReference>
<dbReference type="PANTHER" id="PTHR44757:SF4">
    <property type="entry name" value="DIGUANYLATE CYCLASE DGCE-RELATED"/>
    <property type="match status" value="1"/>
</dbReference>
<evidence type="ECO:0000259" key="3">
    <source>
        <dbReference type="PROSITE" id="PS50883"/>
    </source>
</evidence>
<dbReference type="SMART" id="SM00091">
    <property type="entry name" value="PAS"/>
    <property type="match status" value="2"/>
</dbReference>
<dbReference type="NCBIfam" id="TIGR00229">
    <property type="entry name" value="sensory_box"/>
    <property type="match status" value="2"/>
</dbReference>
<dbReference type="InterPro" id="IPR000160">
    <property type="entry name" value="GGDEF_dom"/>
</dbReference>
<dbReference type="PROSITE" id="PS50883">
    <property type="entry name" value="EAL"/>
    <property type="match status" value="1"/>
</dbReference>
<protein>
    <submittedName>
        <fullName evidence="5">EAL domain-containing protein</fullName>
    </submittedName>
</protein>
<dbReference type="InterPro" id="IPR013767">
    <property type="entry name" value="PAS_fold"/>
</dbReference>
<dbReference type="PROSITE" id="PS50113">
    <property type="entry name" value="PAC"/>
    <property type="match status" value="1"/>
</dbReference>
<dbReference type="AlphaFoldDB" id="A0A4Q1SH66"/>
<dbReference type="InterPro" id="IPR052155">
    <property type="entry name" value="Biofilm_reg_signaling"/>
</dbReference>
<dbReference type="Pfam" id="PF00989">
    <property type="entry name" value="PAS"/>
    <property type="match status" value="1"/>
</dbReference>
<dbReference type="Gene3D" id="3.30.450.20">
    <property type="entry name" value="PAS domain"/>
    <property type="match status" value="3"/>
</dbReference>
<feature type="domain" description="PAC" evidence="2">
    <location>
        <begin position="213"/>
        <end position="265"/>
    </location>
</feature>
<dbReference type="Pfam" id="PF08448">
    <property type="entry name" value="PAS_4"/>
    <property type="match status" value="1"/>
</dbReference>
<feature type="domain" description="GGDEF" evidence="4">
    <location>
        <begin position="428"/>
        <end position="561"/>
    </location>
</feature>
<dbReference type="SUPFAM" id="SSF55785">
    <property type="entry name" value="PYP-like sensor domain (PAS domain)"/>
    <property type="match status" value="3"/>
</dbReference>
<dbReference type="PANTHER" id="PTHR44757">
    <property type="entry name" value="DIGUANYLATE CYCLASE DGCP"/>
    <property type="match status" value="1"/>
</dbReference>
<dbReference type="InterPro" id="IPR043128">
    <property type="entry name" value="Rev_trsase/Diguanyl_cyclase"/>
</dbReference>
<dbReference type="OrthoDB" id="101222at2"/>
<dbReference type="FunFam" id="3.30.70.270:FF:000001">
    <property type="entry name" value="Diguanylate cyclase domain protein"/>
    <property type="match status" value="1"/>
</dbReference>
<dbReference type="CDD" id="cd00130">
    <property type="entry name" value="PAS"/>
    <property type="match status" value="2"/>
</dbReference>
<dbReference type="GO" id="GO:0003824">
    <property type="term" value="F:catalytic activity"/>
    <property type="evidence" value="ECO:0007669"/>
    <property type="project" value="UniProtKB-ARBA"/>
</dbReference>
<dbReference type="InterPro" id="IPR035965">
    <property type="entry name" value="PAS-like_dom_sf"/>
</dbReference>
<dbReference type="Gene3D" id="3.30.70.270">
    <property type="match status" value="1"/>
</dbReference>
<feature type="domain" description="PAS" evidence="1">
    <location>
        <begin position="139"/>
        <end position="195"/>
    </location>
</feature>
<keyword evidence="6" id="KW-1185">Reference proteome</keyword>
<sequence length="837" mass="93999">MRIPDLRNPPSMQSALNLLEERTHAGTWTLNWITGELWWSNGTYRIYGLTPGAYTPTVETAVQYFTEESRPLLEAALAEATGSGKDYALHLKLRRADGQVIEVMAAGRPVLRDGLVQSVSGVIFDVDAIEQERKSQQTAEERFRTLTWNSPDGLVLTDAQTRILLVNPSFCTALGYREQDLLEQTTVDLTHAEDRPISAKYRSLLWRGELDRCVHQKRYRKRDGSYVWMEVALTLIRDGQGEPMHYLAQCRDITAQRQYEAELFEAKELAQVTLASIADGVIRTDLNGTITYCNEAAARMIDAPIEKILDRPFSFAIALCDASGNPLHGDPLEHTLQSGQLSRIPAFTRVRTTSGDLRPITDSISPLRNARGEIIGAVFVFQDASESVSFTEKLHFQATHDFLTGLPNRSAAEQMIQSLLEEPESENRQHFLFFMDLDHFKVVNDTSGHAAGDLLVKHLAQLVRSVIRTTDFFARFGGDEFVLILRNANYEAAHRSAERLLEAIAGYTFPYQQHRHQMTASIGVTQITGGPGSLDRLLTEADSACYLAKDQGRNRFRFYSSRDPKLSLIQQDLNWAHKIRTAIHEEQFELFHQQINTADGTLLGVECLLRLRDGEHHHIFPDAFIPAAERMGLLKHIDRWVAQRAAQLLTQSLSDSSLAAEIGSYLSINLSSGTLADSEFAFWLLELLDAHPGICSKLRIEITETERISWTREEIGFVDRLRAQGVLVMLDDFGMGYNSFDVLKKVRFDGIKLDRQVVRDLGSDPVDRALAVASAAIARSMGLQLVAEGVETQDDLAALLELGIHHFQGYMFHRPKPFASELMQPEPLPPSPPGFWN</sequence>
<name>A0A4Q1SH66_9BACT</name>
<dbReference type="PROSITE" id="PS50887">
    <property type="entry name" value="GGDEF"/>
    <property type="match status" value="1"/>
</dbReference>
<dbReference type="InterPro" id="IPR000700">
    <property type="entry name" value="PAS-assoc_C"/>
</dbReference>
<dbReference type="Pfam" id="PF08447">
    <property type="entry name" value="PAS_3"/>
    <property type="match status" value="1"/>
</dbReference>
<dbReference type="NCBIfam" id="TIGR00254">
    <property type="entry name" value="GGDEF"/>
    <property type="match status" value="1"/>
</dbReference>
<evidence type="ECO:0000259" key="1">
    <source>
        <dbReference type="PROSITE" id="PS50112"/>
    </source>
</evidence>
<dbReference type="InterPro" id="IPR000014">
    <property type="entry name" value="PAS"/>
</dbReference>
<dbReference type="Proteomes" id="UP000290253">
    <property type="component" value="Unassembled WGS sequence"/>
</dbReference>
<dbReference type="Gene3D" id="3.20.20.450">
    <property type="entry name" value="EAL domain"/>
    <property type="match status" value="1"/>
</dbReference>
<dbReference type="Pfam" id="PF00563">
    <property type="entry name" value="EAL"/>
    <property type="match status" value="1"/>
</dbReference>
<feature type="domain" description="PAS" evidence="1">
    <location>
        <begin position="266"/>
        <end position="311"/>
    </location>
</feature>
<dbReference type="InterPro" id="IPR035919">
    <property type="entry name" value="EAL_sf"/>
</dbReference>
<dbReference type="CDD" id="cd01949">
    <property type="entry name" value="GGDEF"/>
    <property type="match status" value="1"/>
</dbReference>
<dbReference type="SMART" id="SM00052">
    <property type="entry name" value="EAL"/>
    <property type="match status" value="1"/>
</dbReference>
<evidence type="ECO:0000313" key="6">
    <source>
        <dbReference type="Proteomes" id="UP000290253"/>
    </source>
</evidence>
<dbReference type="InterPro" id="IPR013655">
    <property type="entry name" value="PAS_fold_3"/>
</dbReference>